<dbReference type="Pfam" id="PF00467">
    <property type="entry name" value="KOW"/>
    <property type="match status" value="1"/>
</dbReference>
<evidence type="ECO:0000259" key="7">
    <source>
        <dbReference type="SMART" id="SM00739"/>
    </source>
</evidence>
<dbReference type="AlphaFoldDB" id="A0A0G1UYF1"/>
<evidence type="ECO:0000256" key="1">
    <source>
        <dbReference type="ARBA" id="ARBA00010618"/>
    </source>
</evidence>
<evidence type="ECO:0000256" key="6">
    <source>
        <dbReference type="RuleBase" id="RU003477"/>
    </source>
</evidence>
<dbReference type="HAMAP" id="MF_01326_B">
    <property type="entry name" value="Ribosomal_uL24_B"/>
    <property type="match status" value="1"/>
</dbReference>
<dbReference type="Proteomes" id="UP000034600">
    <property type="component" value="Unassembled WGS sequence"/>
</dbReference>
<evidence type="ECO:0000256" key="3">
    <source>
        <dbReference type="ARBA" id="ARBA00023274"/>
    </source>
</evidence>
<gene>
    <name evidence="5" type="primary">rplX</name>
    <name evidence="8" type="ORF">UY32_C0002G0020</name>
</gene>
<dbReference type="InterPro" id="IPR014722">
    <property type="entry name" value="Rib_uL2_dom2"/>
</dbReference>
<dbReference type="InterPro" id="IPR041988">
    <property type="entry name" value="Ribosomal_uL24_KOW"/>
</dbReference>
<dbReference type="SUPFAM" id="SSF50104">
    <property type="entry name" value="Translation proteins SH3-like domain"/>
    <property type="match status" value="1"/>
</dbReference>
<dbReference type="PROSITE" id="PS01108">
    <property type="entry name" value="RIBOSOMAL_L24"/>
    <property type="match status" value="1"/>
</dbReference>
<dbReference type="InterPro" id="IPR057264">
    <property type="entry name" value="Ribosomal_uL24_C"/>
</dbReference>
<dbReference type="InterPro" id="IPR003256">
    <property type="entry name" value="Ribosomal_uL24"/>
</dbReference>
<dbReference type="PANTHER" id="PTHR12903">
    <property type="entry name" value="MITOCHONDRIAL RIBOSOMAL PROTEIN L24"/>
    <property type="match status" value="1"/>
</dbReference>
<keyword evidence="3 5" id="KW-0687">Ribonucleoprotein</keyword>
<comment type="caution">
    <text evidence="8">The sequence shown here is derived from an EMBL/GenBank/DDBJ whole genome shotgun (WGS) entry which is preliminary data.</text>
</comment>
<dbReference type="EMBL" id="LCPO01000002">
    <property type="protein sequence ID" value="KKU99284.1"/>
    <property type="molecule type" value="Genomic_DNA"/>
</dbReference>
<name>A0A0G1UYF1_9BACT</name>
<keyword evidence="5" id="KW-0699">rRNA-binding</keyword>
<dbReference type="GO" id="GO:0003735">
    <property type="term" value="F:structural constituent of ribosome"/>
    <property type="evidence" value="ECO:0007669"/>
    <property type="project" value="InterPro"/>
</dbReference>
<dbReference type="GO" id="GO:1990904">
    <property type="term" value="C:ribonucleoprotein complex"/>
    <property type="evidence" value="ECO:0007669"/>
    <property type="project" value="UniProtKB-KW"/>
</dbReference>
<evidence type="ECO:0000313" key="9">
    <source>
        <dbReference type="Proteomes" id="UP000034600"/>
    </source>
</evidence>
<evidence type="ECO:0000256" key="2">
    <source>
        <dbReference type="ARBA" id="ARBA00022980"/>
    </source>
</evidence>
<dbReference type="Gene3D" id="2.30.30.30">
    <property type="match status" value="1"/>
</dbReference>
<reference evidence="8 9" key="1">
    <citation type="journal article" date="2015" name="Nature">
        <title>rRNA introns, odd ribosomes, and small enigmatic genomes across a large radiation of phyla.</title>
        <authorList>
            <person name="Brown C.T."/>
            <person name="Hug L.A."/>
            <person name="Thomas B.C."/>
            <person name="Sharon I."/>
            <person name="Castelle C.J."/>
            <person name="Singh A."/>
            <person name="Wilkins M.J."/>
            <person name="Williams K.H."/>
            <person name="Banfield J.F."/>
        </authorList>
    </citation>
    <scope>NUCLEOTIDE SEQUENCE [LARGE SCALE GENOMIC DNA]</scope>
</reference>
<keyword evidence="5" id="KW-0694">RNA-binding</keyword>
<feature type="domain" description="KOW" evidence="7">
    <location>
        <begin position="2"/>
        <end position="29"/>
    </location>
</feature>
<dbReference type="PATRIC" id="fig|1618666.3.peg.62"/>
<comment type="function">
    <text evidence="5">One of two assembly initiator proteins, it binds directly to the 5'-end of the 23S rRNA, where it nucleates assembly of the 50S subunit.</text>
</comment>
<organism evidence="8 9">
    <name type="scientific">Candidatus Jorgensenbacteria bacterium GW2011_GWC1_48_8</name>
    <dbReference type="NCBI Taxonomy" id="1618666"/>
    <lineage>
        <taxon>Bacteria</taxon>
        <taxon>Candidatus Joergenseniibacteriota</taxon>
    </lineage>
</organism>
<evidence type="ECO:0000256" key="4">
    <source>
        <dbReference type="ARBA" id="ARBA00035206"/>
    </source>
</evidence>
<evidence type="ECO:0000313" key="8">
    <source>
        <dbReference type="EMBL" id="KKU99284.1"/>
    </source>
</evidence>
<dbReference type="GO" id="GO:0005840">
    <property type="term" value="C:ribosome"/>
    <property type="evidence" value="ECO:0007669"/>
    <property type="project" value="UniProtKB-KW"/>
</dbReference>
<comment type="subunit">
    <text evidence="5">Part of the 50S ribosomal subunit.</text>
</comment>
<dbReference type="InterPro" id="IPR005824">
    <property type="entry name" value="KOW"/>
</dbReference>
<dbReference type="Pfam" id="PF17136">
    <property type="entry name" value="ribosomal_L24"/>
    <property type="match status" value="1"/>
</dbReference>
<comment type="similarity">
    <text evidence="1 5 6">Belongs to the universal ribosomal protein uL24 family.</text>
</comment>
<keyword evidence="2 5" id="KW-0689">Ribosomal protein</keyword>
<sequence>MKIKKGDNVKIMKGKDRGKTGKVIKVDEEKGRLTVEGVNLFKKHVRPKRQGEKGEVVSVARPLAVSNVMLVCSSCGKASRVGFRIDKEIKERYCKKCKSAI</sequence>
<accession>A0A0G1UYF1</accession>
<dbReference type="GO" id="GO:0019843">
    <property type="term" value="F:rRNA binding"/>
    <property type="evidence" value="ECO:0007669"/>
    <property type="project" value="UniProtKB-UniRule"/>
</dbReference>
<dbReference type="CDD" id="cd06089">
    <property type="entry name" value="KOW_RPL26"/>
    <property type="match status" value="1"/>
</dbReference>
<comment type="function">
    <text evidence="5">One of the proteins that surrounds the polypeptide exit tunnel on the outside of the subunit.</text>
</comment>
<dbReference type="InterPro" id="IPR008991">
    <property type="entry name" value="Translation_prot_SH3-like_sf"/>
</dbReference>
<dbReference type="GO" id="GO:0006412">
    <property type="term" value="P:translation"/>
    <property type="evidence" value="ECO:0007669"/>
    <property type="project" value="UniProtKB-UniRule"/>
</dbReference>
<proteinExistence type="inferred from homology"/>
<evidence type="ECO:0000256" key="5">
    <source>
        <dbReference type="HAMAP-Rule" id="MF_01326"/>
    </source>
</evidence>
<protein>
    <recommendedName>
        <fullName evidence="4 5">Large ribosomal subunit protein uL24</fullName>
    </recommendedName>
</protein>
<dbReference type="NCBIfam" id="TIGR01079">
    <property type="entry name" value="rplX_bact"/>
    <property type="match status" value="1"/>
</dbReference>
<dbReference type="InterPro" id="IPR005825">
    <property type="entry name" value="Ribosomal_uL24_CS"/>
</dbReference>
<dbReference type="SMART" id="SM00739">
    <property type="entry name" value="KOW"/>
    <property type="match status" value="1"/>
</dbReference>